<reference evidence="9" key="1">
    <citation type="submission" date="2024-05" db="EMBL/GenBank/DDBJ databases">
        <title>Genome sequencing of novel strain.</title>
        <authorList>
            <person name="Ganbat D."/>
            <person name="Ganbat S."/>
            <person name="Lee S.-J."/>
        </authorList>
    </citation>
    <scope>NUCLEOTIDE SEQUENCE</scope>
    <source>
        <strain evidence="9">SMD15-11</strain>
    </source>
</reference>
<dbReference type="Gene3D" id="3.40.50.300">
    <property type="entry name" value="P-loop containing nucleotide triphosphate hydrolases"/>
    <property type="match status" value="1"/>
</dbReference>
<evidence type="ECO:0000256" key="3">
    <source>
        <dbReference type="ARBA" id="ARBA00022475"/>
    </source>
</evidence>
<organism evidence="9">
    <name type="scientific">Thermohahella caldifontis</name>
    <dbReference type="NCBI Taxonomy" id="3142973"/>
    <lineage>
        <taxon>Bacteria</taxon>
        <taxon>Pseudomonadati</taxon>
        <taxon>Pseudomonadota</taxon>
        <taxon>Gammaproteobacteria</taxon>
        <taxon>Oceanospirillales</taxon>
        <taxon>Hahellaceae</taxon>
        <taxon>Thermohahella</taxon>
    </lineage>
</organism>
<dbReference type="GO" id="GO:0005886">
    <property type="term" value="C:plasma membrane"/>
    <property type="evidence" value="ECO:0007669"/>
    <property type="project" value="UniProtKB-SubCell"/>
</dbReference>
<dbReference type="RefSeq" id="WP_369600422.1">
    <property type="nucleotide sequence ID" value="NZ_CP154858.1"/>
</dbReference>
<dbReference type="InterPro" id="IPR003593">
    <property type="entry name" value="AAA+_ATPase"/>
</dbReference>
<evidence type="ECO:0000256" key="4">
    <source>
        <dbReference type="ARBA" id="ARBA00022741"/>
    </source>
</evidence>
<accession>A0AB39UTU3</accession>
<gene>
    <name evidence="9" type="ORF">AAIA72_11290</name>
</gene>
<keyword evidence="5 9" id="KW-0067">ATP-binding</keyword>
<dbReference type="InterPro" id="IPR017871">
    <property type="entry name" value="ABC_transporter-like_CS"/>
</dbReference>
<dbReference type="PROSITE" id="PS50893">
    <property type="entry name" value="ABC_TRANSPORTER_2"/>
    <property type="match status" value="1"/>
</dbReference>
<sequence length="228" mass="24803">MPAITLQNAVVRYGDHRALGPVTLTLEPDECVVLVGESGAGKSTLLGLLRAQVRKQAAWLPQELGLVPTLSVFHNVYMGRLHRFGTLSNVLNLVRPRPEAVAEIRPLLARLGLEPMIWKPAGELSGGQKQRVAVARALYQQADWILADEPVSALDREWANQVMQQLTQVHAGAVIALHNIDLALRYGQRIIGLKDGLIILDAPAQSLSRDDLMALYPDRSGSVPAHAG</sequence>
<proteinExistence type="predicted"/>
<evidence type="ECO:0000256" key="2">
    <source>
        <dbReference type="ARBA" id="ARBA00022448"/>
    </source>
</evidence>
<protein>
    <submittedName>
        <fullName evidence="9">ATP-binding cassette domain-containing protein</fullName>
    </submittedName>
</protein>
<keyword evidence="3" id="KW-1003">Cell membrane</keyword>
<evidence type="ECO:0000256" key="7">
    <source>
        <dbReference type="ARBA" id="ARBA00023136"/>
    </source>
</evidence>
<dbReference type="InterPro" id="IPR003439">
    <property type="entry name" value="ABC_transporter-like_ATP-bd"/>
</dbReference>
<dbReference type="PROSITE" id="PS00211">
    <property type="entry name" value="ABC_TRANSPORTER_1"/>
    <property type="match status" value="1"/>
</dbReference>
<dbReference type="InterPro" id="IPR027417">
    <property type="entry name" value="P-loop_NTPase"/>
</dbReference>
<dbReference type="InterPro" id="IPR050086">
    <property type="entry name" value="MetN_ABC_transporter-like"/>
</dbReference>
<dbReference type="PANTHER" id="PTHR43166">
    <property type="entry name" value="AMINO ACID IMPORT ATP-BINDING PROTEIN"/>
    <property type="match status" value="1"/>
</dbReference>
<evidence type="ECO:0000256" key="6">
    <source>
        <dbReference type="ARBA" id="ARBA00022967"/>
    </source>
</evidence>
<dbReference type="AlphaFoldDB" id="A0AB39UTU3"/>
<dbReference type="GO" id="GO:0016887">
    <property type="term" value="F:ATP hydrolysis activity"/>
    <property type="evidence" value="ECO:0007669"/>
    <property type="project" value="InterPro"/>
</dbReference>
<dbReference type="PANTHER" id="PTHR43166:SF6">
    <property type="entry name" value="PHOSPHONATES IMPORT ATP-BINDING PROTEIN PHNC"/>
    <property type="match status" value="1"/>
</dbReference>
<evidence type="ECO:0000256" key="1">
    <source>
        <dbReference type="ARBA" id="ARBA00004417"/>
    </source>
</evidence>
<evidence type="ECO:0000256" key="5">
    <source>
        <dbReference type="ARBA" id="ARBA00022840"/>
    </source>
</evidence>
<feature type="domain" description="ABC transporter" evidence="8">
    <location>
        <begin position="4"/>
        <end position="220"/>
    </location>
</feature>
<dbReference type="EMBL" id="CP154858">
    <property type="protein sequence ID" value="XDT71387.1"/>
    <property type="molecule type" value="Genomic_DNA"/>
</dbReference>
<keyword evidence="6" id="KW-1278">Translocase</keyword>
<dbReference type="GO" id="GO:0005524">
    <property type="term" value="F:ATP binding"/>
    <property type="evidence" value="ECO:0007669"/>
    <property type="project" value="UniProtKB-KW"/>
</dbReference>
<keyword evidence="4" id="KW-0547">Nucleotide-binding</keyword>
<name>A0AB39UTU3_9GAMM</name>
<dbReference type="Pfam" id="PF00005">
    <property type="entry name" value="ABC_tran"/>
    <property type="match status" value="1"/>
</dbReference>
<keyword evidence="7" id="KW-0472">Membrane</keyword>
<dbReference type="SUPFAM" id="SSF52540">
    <property type="entry name" value="P-loop containing nucleoside triphosphate hydrolases"/>
    <property type="match status" value="1"/>
</dbReference>
<evidence type="ECO:0000259" key="8">
    <source>
        <dbReference type="PROSITE" id="PS50893"/>
    </source>
</evidence>
<dbReference type="SMART" id="SM00382">
    <property type="entry name" value="AAA"/>
    <property type="match status" value="1"/>
</dbReference>
<dbReference type="KEGG" id="tcd:AAIA72_11290"/>
<evidence type="ECO:0000313" key="9">
    <source>
        <dbReference type="EMBL" id="XDT71387.1"/>
    </source>
</evidence>
<keyword evidence="2" id="KW-0813">Transport</keyword>
<comment type="subcellular location">
    <subcellularLocation>
        <location evidence="1">Cell inner membrane</location>
        <topology evidence="1">Peripheral membrane protein</topology>
    </subcellularLocation>
</comment>